<dbReference type="EMBL" id="JARBHB010000003">
    <property type="protein sequence ID" value="KAJ8890757.1"/>
    <property type="molecule type" value="Genomic_DNA"/>
</dbReference>
<comment type="caution">
    <text evidence="1">The sequence shown here is derived from an EMBL/GenBank/DDBJ whole genome shotgun (WGS) entry which is preliminary data.</text>
</comment>
<accession>A0ABQ9I2D9</accession>
<dbReference type="Proteomes" id="UP001159363">
    <property type="component" value="Chromosome 3"/>
</dbReference>
<protein>
    <recommendedName>
        <fullName evidence="3">HTH CENPB-type domain-containing protein</fullName>
    </recommendedName>
</protein>
<sequence>MAGKNWAYRFIQTHNLALITPQKMTLGRIMGFNKNQVKVFFENLSLCYEKYKFPPRFLIWTKGKKLVGNVSSGERGENITVVCSMSASGIFVPPAIIFACKRMRSELLH</sequence>
<name>A0ABQ9I2D9_9NEOP</name>
<evidence type="ECO:0008006" key="3">
    <source>
        <dbReference type="Google" id="ProtNLM"/>
    </source>
</evidence>
<evidence type="ECO:0000313" key="1">
    <source>
        <dbReference type="EMBL" id="KAJ8890757.1"/>
    </source>
</evidence>
<reference evidence="1 2" key="1">
    <citation type="submission" date="2023-02" db="EMBL/GenBank/DDBJ databases">
        <title>LHISI_Scaffold_Assembly.</title>
        <authorList>
            <person name="Stuart O.P."/>
            <person name="Cleave R."/>
            <person name="Magrath M.J.L."/>
            <person name="Mikheyev A.S."/>
        </authorList>
    </citation>
    <scope>NUCLEOTIDE SEQUENCE [LARGE SCALE GENOMIC DNA]</scope>
    <source>
        <strain evidence="1">Daus_M_001</strain>
        <tissue evidence="1">Leg muscle</tissue>
    </source>
</reference>
<gene>
    <name evidence="1" type="ORF">PR048_010266</name>
</gene>
<evidence type="ECO:0000313" key="2">
    <source>
        <dbReference type="Proteomes" id="UP001159363"/>
    </source>
</evidence>
<organism evidence="1 2">
    <name type="scientific">Dryococelus australis</name>
    <dbReference type="NCBI Taxonomy" id="614101"/>
    <lineage>
        <taxon>Eukaryota</taxon>
        <taxon>Metazoa</taxon>
        <taxon>Ecdysozoa</taxon>
        <taxon>Arthropoda</taxon>
        <taxon>Hexapoda</taxon>
        <taxon>Insecta</taxon>
        <taxon>Pterygota</taxon>
        <taxon>Neoptera</taxon>
        <taxon>Polyneoptera</taxon>
        <taxon>Phasmatodea</taxon>
        <taxon>Verophasmatodea</taxon>
        <taxon>Anareolatae</taxon>
        <taxon>Phasmatidae</taxon>
        <taxon>Eurycanthinae</taxon>
        <taxon>Dryococelus</taxon>
    </lineage>
</organism>
<keyword evidence="2" id="KW-1185">Reference proteome</keyword>
<proteinExistence type="predicted"/>